<name>A0A2U3D729_SULT2</name>
<feature type="chain" id="PRO_5015737894" description="Peptidase C39-like domain-containing protein" evidence="1">
    <location>
        <begin position="27"/>
        <end position="264"/>
    </location>
</feature>
<evidence type="ECO:0000313" key="2">
    <source>
        <dbReference type="EMBL" id="PWI57089.1"/>
    </source>
</evidence>
<evidence type="ECO:0000313" key="3">
    <source>
        <dbReference type="Proteomes" id="UP000245380"/>
    </source>
</evidence>
<keyword evidence="1" id="KW-0732">Signal</keyword>
<dbReference type="OrthoDB" id="3191145at2"/>
<comment type="caution">
    <text evidence="2">The sequence shown here is derived from an EMBL/GenBank/DDBJ whole genome shotgun (WGS) entry which is preliminary data.</text>
</comment>
<evidence type="ECO:0008006" key="4">
    <source>
        <dbReference type="Google" id="ProtNLM"/>
    </source>
</evidence>
<dbReference type="RefSeq" id="WP_109431172.1">
    <property type="nucleotide sequence ID" value="NZ_MPDK01000019.1"/>
</dbReference>
<feature type="signal peptide" evidence="1">
    <location>
        <begin position="1"/>
        <end position="26"/>
    </location>
</feature>
<proteinExistence type="predicted"/>
<dbReference type="AlphaFoldDB" id="A0A2U3D729"/>
<keyword evidence="3" id="KW-1185">Reference proteome</keyword>
<dbReference type="Proteomes" id="UP000245380">
    <property type="component" value="Unassembled WGS sequence"/>
</dbReference>
<accession>A0A2U3D729</accession>
<reference evidence="2 3" key="1">
    <citation type="submission" date="2016-11" db="EMBL/GenBank/DDBJ databases">
        <title>Comparative genomics of Acidibacillus ferroxidans species.</title>
        <authorList>
            <person name="Oliveira G."/>
            <person name="Nunes G."/>
            <person name="Oliveira R."/>
            <person name="Araujo F."/>
            <person name="Salim A."/>
            <person name="Scholte L."/>
            <person name="Morais D."/>
            <person name="Nancucheo I."/>
            <person name="Johnson D.B."/>
            <person name="Grail B."/>
            <person name="Bittencourt J."/>
            <person name="Valadares R."/>
        </authorList>
    </citation>
    <scope>NUCLEOTIDE SEQUENCE [LARGE SCALE GENOMIC DNA]</scope>
    <source>
        <strain evidence="2 3">Y002</strain>
    </source>
</reference>
<organism evidence="2 3">
    <name type="scientific">Sulfoacidibacillus thermotolerans</name>
    <name type="common">Acidibacillus sulfuroxidans</name>
    <dbReference type="NCBI Taxonomy" id="1765684"/>
    <lineage>
        <taxon>Bacteria</taxon>
        <taxon>Bacillati</taxon>
        <taxon>Bacillota</taxon>
        <taxon>Bacilli</taxon>
        <taxon>Bacillales</taxon>
        <taxon>Alicyclobacillaceae</taxon>
        <taxon>Sulfoacidibacillus</taxon>
    </lineage>
</organism>
<gene>
    <name evidence="2" type="ORF">BM613_10595</name>
</gene>
<sequence>MVLRKSAIFILAVAATSVMSIETSYAATVPLNSQITLTKSQVQQGQSRQADLNQKYGAIALGQSPKVSTSNAIIPNYVPGGPPYSASAPVGNMNESDSGSTCGPISAWNLLDGELGSNTPSLSTLESQLGWTQGGGTNLGSNWTSTLNSDQSYYTYSVMPNPTPSDVFVDTATIVGLSDIGNIDNIYGYLPGYKSVWYLGYTYHYVTGYAYSGYGYGTASSQDVTWYDESDINSYGHHITNSVATLQGLEGSSQPGLNFQGVIS</sequence>
<dbReference type="EMBL" id="MPDK01000019">
    <property type="protein sequence ID" value="PWI57089.1"/>
    <property type="molecule type" value="Genomic_DNA"/>
</dbReference>
<evidence type="ECO:0000256" key="1">
    <source>
        <dbReference type="SAM" id="SignalP"/>
    </source>
</evidence>
<protein>
    <recommendedName>
        <fullName evidence="4">Peptidase C39-like domain-containing protein</fullName>
    </recommendedName>
</protein>